<feature type="non-terminal residue" evidence="11">
    <location>
        <position position="507"/>
    </location>
</feature>
<accession>A0A6G1GBR8</accession>
<reference evidence="11 13" key="1">
    <citation type="submission" date="2020-01" db="EMBL/GenBank/DDBJ databases">
        <authorList>
            <consortium name="DOE Joint Genome Institute"/>
            <person name="Haridas S."/>
            <person name="Albert R."/>
            <person name="Binder M."/>
            <person name="Bloem J."/>
            <person name="Labutti K."/>
            <person name="Salamov A."/>
            <person name="Andreopoulos B."/>
            <person name="Baker S.E."/>
            <person name="Barry K."/>
            <person name="Bills G."/>
            <person name="Bluhm B.H."/>
            <person name="Cannon C."/>
            <person name="Castanera R."/>
            <person name="Culley D.E."/>
            <person name="Daum C."/>
            <person name="Ezra D."/>
            <person name="Gonzalez J.B."/>
            <person name="Henrissat B."/>
            <person name="Kuo A."/>
            <person name="Liang C."/>
            <person name="Lipzen A."/>
            <person name="Lutzoni F."/>
            <person name="Magnuson J."/>
            <person name="Mondo S."/>
            <person name="Nolan M."/>
            <person name="Ohm R."/>
            <person name="Pangilinan J."/>
            <person name="Park H.-J."/>
            <person name="Ramirez L."/>
            <person name="Alfaro M."/>
            <person name="Sun H."/>
            <person name="Tritt A."/>
            <person name="Yoshinaga Y."/>
            <person name="Zwiers L.-H."/>
            <person name="Turgeon B.G."/>
            <person name="Goodwin S.B."/>
            <person name="Spatafora J.W."/>
            <person name="Crous P.W."/>
            <person name="Grigoriev I.V."/>
        </authorList>
    </citation>
    <scope>NUCLEOTIDE SEQUENCE</scope>
    <source>
        <strain evidence="11 13">CBS 781.70</strain>
    </source>
</reference>
<dbReference type="Pfam" id="PF04082">
    <property type="entry name" value="Fungal_trans"/>
    <property type="match status" value="1"/>
</dbReference>
<evidence type="ECO:0000256" key="9">
    <source>
        <dbReference type="SAM" id="MobiDB-lite"/>
    </source>
</evidence>
<dbReference type="Gene3D" id="4.10.240.10">
    <property type="entry name" value="Zn(2)-C6 fungal-type DNA-binding domain"/>
    <property type="match status" value="1"/>
</dbReference>
<evidence type="ECO:0000313" key="12">
    <source>
        <dbReference type="Proteomes" id="UP000504638"/>
    </source>
</evidence>
<keyword evidence="12" id="KW-1185">Reference proteome</keyword>
<dbReference type="GeneID" id="54422280"/>
<dbReference type="Proteomes" id="UP000504638">
    <property type="component" value="Unplaced"/>
</dbReference>
<dbReference type="FunFam" id="4.10.240.10:FF:000007">
    <property type="entry name" value="C6 transcription factor FacB"/>
    <property type="match status" value="1"/>
</dbReference>
<dbReference type="AlphaFoldDB" id="A0A6G1GBR8"/>
<dbReference type="Pfam" id="PF00172">
    <property type="entry name" value="Zn_clus"/>
    <property type="match status" value="1"/>
</dbReference>
<dbReference type="GO" id="GO:0006351">
    <property type="term" value="P:DNA-templated transcription"/>
    <property type="evidence" value="ECO:0007669"/>
    <property type="project" value="InterPro"/>
</dbReference>
<evidence type="ECO:0000256" key="6">
    <source>
        <dbReference type="ARBA" id="ARBA00023163"/>
    </source>
</evidence>
<dbReference type="GO" id="GO:0008270">
    <property type="term" value="F:zinc ion binding"/>
    <property type="evidence" value="ECO:0007669"/>
    <property type="project" value="InterPro"/>
</dbReference>
<dbReference type="CDD" id="cd12148">
    <property type="entry name" value="fungal_TF_MHR"/>
    <property type="match status" value="1"/>
</dbReference>
<dbReference type="PANTHER" id="PTHR46910">
    <property type="entry name" value="TRANSCRIPTION FACTOR PDR1"/>
    <property type="match status" value="1"/>
</dbReference>
<dbReference type="GO" id="GO:0003677">
    <property type="term" value="F:DNA binding"/>
    <property type="evidence" value="ECO:0007669"/>
    <property type="project" value="UniProtKB-KW"/>
</dbReference>
<dbReference type="PANTHER" id="PTHR46910:SF12">
    <property type="entry name" value="REGULATORY PROTEIN CAT8"/>
    <property type="match status" value="1"/>
</dbReference>
<evidence type="ECO:0000256" key="8">
    <source>
        <dbReference type="SAM" id="Coils"/>
    </source>
</evidence>
<evidence type="ECO:0000259" key="10">
    <source>
        <dbReference type="PROSITE" id="PS50048"/>
    </source>
</evidence>
<dbReference type="InterPro" id="IPR036864">
    <property type="entry name" value="Zn2-C6_fun-type_DNA-bd_sf"/>
</dbReference>
<dbReference type="SMART" id="SM00906">
    <property type="entry name" value="Fungal_trans"/>
    <property type="match status" value="1"/>
</dbReference>
<evidence type="ECO:0000313" key="11">
    <source>
        <dbReference type="EMBL" id="KAF1815538.1"/>
    </source>
</evidence>
<protein>
    <recommendedName>
        <fullName evidence="10">Zn(2)-C6 fungal-type domain-containing protein</fullName>
    </recommendedName>
</protein>
<evidence type="ECO:0000256" key="3">
    <source>
        <dbReference type="ARBA" id="ARBA00022833"/>
    </source>
</evidence>
<gene>
    <name evidence="11 13" type="ORF">P152DRAFT_479458</name>
</gene>
<dbReference type="SUPFAM" id="SSF57701">
    <property type="entry name" value="Zn2/Cys6 DNA-binding domain"/>
    <property type="match status" value="1"/>
</dbReference>
<evidence type="ECO:0000256" key="2">
    <source>
        <dbReference type="ARBA" id="ARBA00022723"/>
    </source>
</evidence>
<evidence type="ECO:0000256" key="7">
    <source>
        <dbReference type="ARBA" id="ARBA00023242"/>
    </source>
</evidence>
<dbReference type="GO" id="GO:0000981">
    <property type="term" value="F:DNA-binding transcription factor activity, RNA polymerase II-specific"/>
    <property type="evidence" value="ECO:0007669"/>
    <property type="project" value="InterPro"/>
</dbReference>
<dbReference type="PROSITE" id="PS00463">
    <property type="entry name" value="ZN2_CY6_FUNGAL_1"/>
    <property type="match status" value="1"/>
</dbReference>
<reference evidence="13" key="3">
    <citation type="submission" date="2025-04" db="UniProtKB">
        <authorList>
            <consortium name="RefSeq"/>
        </authorList>
    </citation>
    <scope>IDENTIFICATION</scope>
    <source>
        <strain evidence="13">CBS 781.70</strain>
    </source>
</reference>
<dbReference type="PROSITE" id="PS50048">
    <property type="entry name" value="ZN2_CY6_FUNGAL_2"/>
    <property type="match status" value="1"/>
</dbReference>
<keyword evidence="6" id="KW-0804">Transcription</keyword>
<dbReference type="OrthoDB" id="1924787at2759"/>
<keyword evidence="7" id="KW-0539">Nucleus</keyword>
<evidence type="ECO:0000313" key="13">
    <source>
        <dbReference type="RefSeq" id="XP_033537169.1"/>
    </source>
</evidence>
<comment type="subcellular location">
    <subcellularLocation>
        <location evidence="1">Nucleus</location>
    </subcellularLocation>
</comment>
<sequence>MPGILPMKVIKIGSAAQQRIAQACDRCRSKKIRCDGMRPSCTQCVNVGFECKTSDKLSRRAFPRGYTESLEDRVRSLETEVRDLKILLDEKDEKIDMLSRIHSHSHSPHIKPIQIRSSSTPSAAGQNTDEERAVEKEGTFKVNQSPVLVEDEHCESYFSGTSNSRTLIDAFKMKLQSSGKFCVDIHSKTFFPGTSNPSTISAEAMDPPPRLVSDQLVNIFFQEWAPLFPILHRPTFLSVYERFVAGSEEDLDEKSIAQLYLVFAIAALASENDLDLSSFEKQWQDSLESFIMDNDMATLQCLSLAQIYCLQTSDQSRLFKYKGLSVSLAQRLGLHQSQKRFALGALSSETRKKVFWTIYTLDCIAAAQLGLPRALNDVDVFCEYPVDADDEYITEKGFLPTLPGEYTKLSSALALFRLSRVLAKILAEVYPATTSYEISLKTIARLSDELEAWLSDLAPHLRLQFVQDKPSTHMISSRSPILSLAYNYMRFLLFRPVACSHATLGGR</sequence>
<keyword evidence="2" id="KW-0479">Metal-binding</keyword>
<dbReference type="GO" id="GO:0005634">
    <property type="term" value="C:nucleus"/>
    <property type="evidence" value="ECO:0007669"/>
    <property type="project" value="UniProtKB-SubCell"/>
</dbReference>
<evidence type="ECO:0000256" key="1">
    <source>
        <dbReference type="ARBA" id="ARBA00004123"/>
    </source>
</evidence>
<feature type="coiled-coil region" evidence="8">
    <location>
        <begin position="67"/>
        <end position="94"/>
    </location>
</feature>
<feature type="compositionally biased region" description="Polar residues" evidence="9">
    <location>
        <begin position="116"/>
        <end position="127"/>
    </location>
</feature>
<keyword evidence="3" id="KW-0862">Zinc</keyword>
<evidence type="ECO:0000256" key="4">
    <source>
        <dbReference type="ARBA" id="ARBA00023015"/>
    </source>
</evidence>
<evidence type="ECO:0000256" key="5">
    <source>
        <dbReference type="ARBA" id="ARBA00023125"/>
    </source>
</evidence>
<name>A0A6G1GBR8_9PEZI</name>
<feature type="region of interest" description="Disordered" evidence="9">
    <location>
        <begin position="101"/>
        <end position="137"/>
    </location>
</feature>
<dbReference type="InterPro" id="IPR001138">
    <property type="entry name" value="Zn2Cys6_DnaBD"/>
</dbReference>
<dbReference type="CDD" id="cd00067">
    <property type="entry name" value="GAL4"/>
    <property type="match status" value="1"/>
</dbReference>
<dbReference type="EMBL" id="ML975151">
    <property type="protein sequence ID" value="KAF1815538.1"/>
    <property type="molecule type" value="Genomic_DNA"/>
</dbReference>
<dbReference type="CDD" id="cd15485">
    <property type="entry name" value="ZIP_Cat8"/>
    <property type="match status" value="1"/>
</dbReference>
<dbReference type="InterPro" id="IPR007219">
    <property type="entry name" value="XnlR_reg_dom"/>
</dbReference>
<dbReference type="RefSeq" id="XP_033537169.1">
    <property type="nucleotide sequence ID" value="XM_033681710.1"/>
</dbReference>
<keyword evidence="8" id="KW-0175">Coiled coil</keyword>
<reference evidence="13" key="2">
    <citation type="submission" date="2020-04" db="EMBL/GenBank/DDBJ databases">
        <authorList>
            <consortium name="NCBI Genome Project"/>
        </authorList>
    </citation>
    <scope>NUCLEOTIDE SEQUENCE</scope>
    <source>
        <strain evidence="13">CBS 781.70</strain>
    </source>
</reference>
<dbReference type="SMART" id="SM00066">
    <property type="entry name" value="GAL4"/>
    <property type="match status" value="1"/>
</dbReference>
<organism evidence="11">
    <name type="scientific">Eremomyces bilateralis CBS 781.70</name>
    <dbReference type="NCBI Taxonomy" id="1392243"/>
    <lineage>
        <taxon>Eukaryota</taxon>
        <taxon>Fungi</taxon>
        <taxon>Dikarya</taxon>
        <taxon>Ascomycota</taxon>
        <taxon>Pezizomycotina</taxon>
        <taxon>Dothideomycetes</taxon>
        <taxon>Dothideomycetes incertae sedis</taxon>
        <taxon>Eremomycetales</taxon>
        <taxon>Eremomycetaceae</taxon>
        <taxon>Eremomyces</taxon>
    </lineage>
</organism>
<keyword evidence="5" id="KW-0238">DNA-binding</keyword>
<dbReference type="InterPro" id="IPR050987">
    <property type="entry name" value="AtrR-like"/>
</dbReference>
<feature type="domain" description="Zn(2)-C6 fungal-type" evidence="10">
    <location>
        <begin position="23"/>
        <end position="53"/>
    </location>
</feature>
<proteinExistence type="predicted"/>
<keyword evidence="4" id="KW-0805">Transcription regulation</keyword>